<dbReference type="AlphaFoldDB" id="A0AAD7I9D6"/>
<comment type="caution">
    <text evidence="2">The sequence shown here is derived from an EMBL/GenBank/DDBJ whole genome shotgun (WGS) entry which is preliminary data.</text>
</comment>
<feature type="region of interest" description="Disordered" evidence="1">
    <location>
        <begin position="138"/>
        <end position="211"/>
    </location>
</feature>
<dbReference type="Proteomes" id="UP001215598">
    <property type="component" value="Unassembled WGS sequence"/>
</dbReference>
<evidence type="ECO:0000313" key="2">
    <source>
        <dbReference type="EMBL" id="KAJ7737067.1"/>
    </source>
</evidence>
<sequence length="388" mass="42227">MTEYDYSPEAIDRYMQTQSRIQDWTATTARSRPVDPSTPPTPAGLQTIGLPSIHTSGKAMRKAQAPTATTARAHGAATGKPNQVYSYRQHTTPYGSQLDITSQTMDGRYIQQQTYRQTTAPLAPQTLAVPTVDYAPLAQNPFPSEEHFNSLSRASPNHRLRSKSGHSEHRSVAQPGNGIYAPPVPPIPDRHRAQSSARPPGAAPPFQPSHGAGAYVNGGSMMYAAPTSAVSSLQLPTAYLPASQEQLHYQNPSMVKAKSRSSATLKARYATEARRPRVEEMPPMPAPHQAQAGFYAAPRASKSSATLYAEPRRSPHKSKGKSSKSSSKQSRRPPMPEFGEKMSSPHPAASQMLVHSLIPLATYREEPAPVYGKKPTLFARVFLGAKRR</sequence>
<reference evidence="2" key="1">
    <citation type="submission" date="2023-03" db="EMBL/GenBank/DDBJ databases">
        <title>Massive genome expansion in bonnet fungi (Mycena s.s.) driven by repeated elements and novel gene families across ecological guilds.</title>
        <authorList>
            <consortium name="Lawrence Berkeley National Laboratory"/>
            <person name="Harder C.B."/>
            <person name="Miyauchi S."/>
            <person name="Viragh M."/>
            <person name="Kuo A."/>
            <person name="Thoen E."/>
            <person name="Andreopoulos B."/>
            <person name="Lu D."/>
            <person name="Skrede I."/>
            <person name="Drula E."/>
            <person name="Henrissat B."/>
            <person name="Morin E."/>
            <person name="Kohler A."/>
            <person name="Barry K."/>
            <person name="LaButti K."/>
            <person name="Morin E."/>
            <person name="Salamov A."/>
            <person name="Lipzen A."/>
            <person name="Mereny Z."/>
            <person name="Hegedus B."/>
            <person name="Baldrian P."/>
            <person name="Stursova M."/>
            <person name="Weitz H."/>
            <person name="Taylor A."/>
            <person name="Grigoriev I.V."/>
            <person name="Nagy L.G."/>
            <person name="Martin F."/>
            <person name="Kauserud H."/>
        </authorList>
    </citation>
    <scope>NUCLEOTIDE SEQUENCE</scope>
    <source>
        <strain evidence="2">CBHHK182m</strain>
    </source>
</reference>
<feature type="compositionally biased region" description="Basic and acidic residues" evidence="1">
    <location>
        <begin position="269"/>
        <end position="280"/>
    </location>
</feature>
<organism evidence="2 3">
    <name type="scientific">Mycena metata</name>
    <dbReference type="NCBI Taxonomy" id="1033252"/>
    <lineage>
        <taxon>Eukaryota</taxon>
        <taxon>Fungi</taxon>
        <taxon>Dikarya</taxon>
        <taxon>Basidiomycota</taxon>
        <taxon>Agaricomycotina</taxon>
        <taxon>Agaricomycetes</taxon>
        <taxon>Agaricomycetidae</taxon>
        <taxon>Agaricales</taxon>
        <taxon>Marasmiineae</taxon>
        <taxon>Mycenaceae</taxon>
        <taxon>Mycena</taxon>
    </lineage>
</organism>
<evidence type="ECO:0000313" key="3">
    <source>
        <dbReference type="Proteomes" id="UP001215598"/>
    </source>
</evidence>
<proteinExistence type="predicted"/>
<gene>
    <name evidence="2" type="ORF">B0H16DRAFT_1466341</name>
</gene>
<name>A0AAD7I9D6_9AGAR</name>
<dbReference type="EMBL" id="JARKIB010000118">
    <property type="protein sequence ID" value="KAJ7737067.1"/>
    <property type="molecule type" value="Genomic_DNA"/>
</dbReference>
<accession>A0AAD7I9D6</accession>
<feature type="compositionally biased region" description="Low complexity" evidence="1">
    <location>
        <begin position="65"/>
        <end position="78"/>
    </location>
</feature>
<protein>
    <submittedName>
        <fullName evidence="2">Uncharacterized protein</fullName>
    </submittedName>
</protein>
<evidence type="ECO:0000256" key="1">
    <source>
        <dbReference type="SAM" id="MobiDB-lite"/>
    </source>
</evidence>
<feature type="region of interest" description="Disordered" evidence="1">
    <location>
        <begin position="24"/>
        <end position="82"/>
    </location>
</feature>
<feature type="region of interest" description="Disordered" evidence="1">
    <location>
        <begin position="303"/>
        <end position="350"/>
    </location>
</feature>
<feature type="region of interest" description="Disordered" evidence="1">
    <location>
        <begin position="251"/>
        <end position="289"/>
    </location>
</feature>
<keyword evidence="3" id="KW-1185">Reference proteome</keyword>